<organism evidence="2 3">
    <name type="scientific">Hermetia illucens</name>
    <name type="common">Black soldier fly</name>
    <dbReference type="NCBI Taxonomy" id="343691"/>
    <lineage>
        <taxon>Eukaryota</taxon>
        <taxon>Metazoa</taxon>
        <taxon>Ecdysozoa</taxon>
        <taxon>Arthropoda</taxon>
        <taxon>Hexapoda</taxon>
        <taxon>Insecta</taxon>
        <taxon>Pterygota</taxon>
        <taxon>Neoptera</taxon>
        <taxon>Endopterygota</taxon>
        <taxon>Diptera</taxon>
        <taxon>Brachycera</taxon>
        <taxon>Stratiomyomorpha</taxon>
        <taxon>Stratiomyidae</taxon>
        <taxon>Hermetiinae</taxon>
        <taxon>Hermetia</taxon>
    </lineage>
</organism>
<evidence type="ECO:0000313" key="2">
    <source>
        <dbReference type="EMBL" id="CAD7088581.1"/>
    </source>
</evidence>
<evidence type="ECO:0000313" key="3">
    <source>
        <dbReference type="Proteomes" id="UP000594454"/>
    </source>
</evidence>
<dbReference type="Gene3D" id="3.50.50.60">
    <property type="entry name" value="FAD/NAD(P)-binding domain"/>
    <property type="match status" value="1"/>
</dbReference>
<keyword evidence="3" id="KW-1185">Reference proteome</keyword>
<dbReference type="GO" id="GO:0046592">
    <property type="term" value="F:polyamine oxidase activity"/>
    <property type="evidence" value="ECO:0007669"/>
    <property type="project" value="TreeGrafter"/>
</dbReference>
<dbReference type="InterPro" id="IPR050281">
    <property type="entry name" value="Flavin_monoamine_oxidase"/>
</dbReference>
<dbReference type="FunCoup" id="A0A7R8UXX2">
    <property type="interactions" value="24"/>
</dbReference>
<dbReference type="OMA" id="EFFDNYQ"/>
<dbReference type="Gene3D" id="3.90.660.10">
    <property type="match status" value="1"/>
</dbReference>
<dbReference type="OrthoDB" id="5046242at2759"/>
<feature type="domain" description="Amine oxidase" evidence="1">
    <location>
        <begin position="12"/>
        <end position="467"/>
    </location>
</feature>
<dbReference type="EMBL" id="LR899012">
    <property type="protein sequence ID" value="CAD7088581.1"/>
    <property type="molecule type" value="Genomic_DNA"/>
</dbReference>
<dbReference type="SUPFAM" id="SSF51905">
    <property type="entry name" value="FAD/NAD(P)-binding domain"/>
    <property type="match status" value="1"/>
</dbReference>
<reference evidence="2 3" key="1">
    <citation type="submission" date="2020-11" db="EMBL/GenBank/DDBJ databases">
        <authorList>
            <person name="Wallbank WR R."/>
            <person name="Pardo Diaz C."/>
            <person name="Kozak K."/>
            <person name="Martin S."/>
            <person name="Jiggins C."/>
            <person name="Moest M."/>
            <person name="Warren A I."/>
            <person name="Generalovic N T."/>
            <person name="Byers J.R.P. K."/>
            <person name="Montejo-Kovacevich G."/>
            <person name="Yen C E."/>
        </authorList>
    </citation>
    <scope>NUCLEOTIDE SEQUENCE [LARGE SCALE GENOMIC DNA]</scope>
</reference>
<accession>A0A7R8UXX2</accession>
<dbReference type="PANTHER" id="PTHR10742">
    <property type="entry name" value="FLAVIN MONOAMINE OXIDASE"/>
    <property type="match status" value="1"/>
</dbReference>
<dbReference type="InParanoid" id="A0A7R8UXX2"/>
<protein>
    <recommendedName>
        <fullName evidence="1">Amine oxidase domain-containing protein</fullName>
    </recommendedName>
</protein>
<dbReference type="InterPro" id="IPR002937">
    <property type="entry name" value="Amino_oxidase"/>
</dbReference>
<name>A0A7R8UXX2_HERIL</name>
<sequence length="479" mass="54256">MDPKIVIIGAGVAGIAAARKLLERGFRNILVLEAENRIGGRIQTIPFGANVVDLGAQWCHGEGTNAVYQLARQYNLLQVAKVNYHRFDCIQSNGESVPTQLTDYLIVLIKGILKAAEVDFKNPNGISLGAYLSKRYAELLDDPKNSHIDREIASQFLEMYMKFECSYTAADSLSDISGFGYCTYLETEGNQHLSWKNKGFSTLLDILMGKYNGDTIGRLLKRRILLKKKVKKILWNAGENSKVLIKCENEDVIEADHVICTVSLGVLKECHKHLFSPELPLHNLRAIESLKLGTVNKLFLEFEKAFWPINWNGFNLLWSEEDLTRITQSKDRWLEDVFGFYPVDYQPNVLCGWILGENARYVESLPENEILDGLMFLLRKFLGWNVPCPLRFKPTKWYTNSNFRGSYSYFTLKAEQAGVTPADLARPVSRHSAALPVLLFAGEATHESYYSTVHGAIETGWREANRIASFYPARNKSHL</sequence>
<dbReference type="PANTHER" id="PTHR10742:SF398">
    <property type="entry name" value="AMINE OXIDASE DOMAIN-CONTAINING PROTEIN-RELATED"/>
    <property type="match status" value="1"/>
</dbReference>
<dbReference type="InterPro" id="IPR036188">
    <property type="entry name" value="FAD/NAD-bd_sf"/>
</dbReference>
<dbReference type="AlphaFoldDB" id="A0A7R8UXX2"/>
<evidence type="ECO:0000259" key="1">
    <source>
        <dbReference type="Pfam" id="PF01593"/>
    </source>
</evidence>
<dbReference type="Proteomes" id="UP000594454">
    <property type="component" value="Chromosome 4"/>
</dbReference>
<dbReference type="SUPFAM" id="SSF54373">
    <property type="entry name" value="FAD-linked reductases, C-terminal domain"/>
    <property type="match status" value="1"/>
</dbReference>
<gene>
    <name evidence="2" type="ORF">HERILL_LOCUS11191</name>
</gene>
<proteinExistence type="predicted"/>
<dbReference type="Pfam" id="PF01593">
    <property type="entry name" value="Amino_oxidase"/>
    <property type="match status" value="1"/>
</dbReference>